<feature type="region of interest" description="Disordered" evidence="1">
    <location>
        <begin position="1"/>
        <end position="22"/>
    </location>
</feature>
<dbReference type="STRING" id="630390.A0A0C4EW54"/>
<proteinExistence type="predicted"/>
<keyword evidence="5" id="KW-1185">Reference proteome</keyword>
<sequence length="165" mass="18389">MTGVTLPGSTATSQSRASVTRKRFSGPEYSLVPYDTIHDAVHALIPRPSRARASWAVVPIENSYFGPVVQTREIYRSPKRFDICTRTLDERIRLKVEHCLIARKPSTPAKSSPSPSPGRNPIILYEQSIATLRLWDNVKSTSLSITRTPNGGHIFDRGGCDSRRQ</sequence>
<gene>
    <name evidence="3" type="ORF">PTTG_05044</name>
</gene>
<evidence type="ECO:0000259" key="2">
    <source>
        <dbReference type="PROSITE" id="PS51171"/>
    </source>
</evidence>
<accession>A0A0C4EW54</accession>
<reference evidence="3" key="1">
    <citation type="submission" date="2009-11" db="EMBL/GenBank/DDBJ databases">
        <authorList>
            <consortium name="The Broad Institute Genome Sequencing Platform"/>
            <person name="Ward D."/>
            <person name="Feldgarden M."/>
            <person name="Earl A."/>
            <person name="Young S.K."/>
            <person name="Zeng Q."/>
            <person name="Koehrsen M."/>
            <person name="Alvarado L."/>
            <person name="Berlin A."/>
            <person name="Bochicchio J."/>
            <person name="Borenstein D."/>
            <person name="Chapman S.B."/>
            <person name="Chen Z."/>
            <person name="Engels R."/>
            <person name="Freedman E."/>
            <person name="Gellesch M."/>
            <person name="Goldberg J."/>
            <person name="Griggs A."/>
            <person name="Gujja S."/>
            <person name="Heilman E."/>
            <person name="Heiman D."/>
            <person name="Hepburn T."/>
            <person name="Howarth C."/>
            <person name="Jen D."/>
            <person name="Larson L."/>
            <person name="Lewis B."/>
            <person name="Mehta T."/>
            <person name="Park D."/>
            <person name="Pearson M."/>
            <person name="Roberts A."/>
            <person name="Saif S."/>
            <person name="Shea T."/>
            <person name="Shenoy N."/>
            <person name="Sisk P."/>
            <person name="Stolte C."/>
            <person name="Sykes S."/>
            <person name="Thomson T."/>
            <person name="Walk T."/>
            <person name="White J."/>
            <person name="Yandava C."/>
            <person name="Izard J."/>
            <person name="Baranova O.V."/>
            <person name="Blanton J.M."/>
            <person name="Tanner A.C."/>
            <person name="Dewhirst F.E."/>
            <person name="Haas B."/>
            <person name="Nusbaum C."/>
            <person name="Birren B."/>
        </authorList>
    </citation>
    <scope>NUCLEOTIDE SEQUENCE [LARGE SCALE GENOMIC DNA]</scope>
    <source>
        <strain evidence="3">1-1 BBBD Race 1</strain>
    </source>
</reference>
<evidence type="ECO:0000256" key="1">
    <source>
        <dbReference type="SAM" id="MobiDB-lite"/>
    </source>
</evidence>
<dbReference type="PROSITE" id="PS51171">
    <property type="entry name" value="PREPHENATE_DEHYDR_3"/>
    <property type="match status" value="1"/>
</dbReference>
<dbReference type="GO" id="GO:0009094">
    <property type="term" value="P:L-phenylalanine biosynthetic process"/>
    <property type="evidence" value="ECO:0007669"/>
    <property type="project" value="InterPro"/>
</dbReference>
<dbReference type="GO" id="GO:0004664">
    <property type="term" value="F:prephenate dehydratase activity"/>
    <property type="evidence" value="ECO:0007669"/>
    <property type="project" value="InterPro"/>
</dbReference>
<name>A0A0C4EW54_PUCT1</name>
<protein>
    <submittedName>
        <fullName evidence="4">Prephenate dehydratase domain-containing protein</fullName>
    </submittedName>
</protein>
<reference evidence="4" key="4">
    <citation type="submission" date="2025-05" db="UniProtKB">
        <authorList>
            <consortium name="EnsemblFungi"/>
        </authorList>
    </citation>
    <scope>IDENTIFICATION</scope>
    <source>
        <strain evidence="4">isolate 1-1 / race 1 (BBBD)</strain>
    </source>
</reference>
<feature type="domain" description="Prephenate dehydratase" evidence="2">
    <location>
        <begin position="3"/>
        <end position="165"/>
    </location>
</feature>
<dbReference type="SUPFAM" id="SSF53850">
    <property type="entry name" value="Periplasmic binding protein-like II"/>
    <property type="match status" value="1"/>
</dbReference>
<dbReference type="VEuPathDB" id="FungiDB:PTTG_05044"/>
<dbReference type="Proteomes" id="UP000005240">
    <property type="component" value="Unassembled WGS sequence"/>
</dbReference>
<dbReference type="Gene3D" id="3.40.190.10">
    <property type="entry name" value="Periplasmic binding protein-like II"/>
    <property type="match status" value="1"/>
</dbReference>
<reference evidence="4 5" key="3">
    <citation type="journal article" date="2017" name="G3 (Bethesda)">
        <title>Comparative analysis highlights variable genome content of wheat rusts and divergence of the mating loci.</title>
        <authorList>
            <person name="Cuomo C.A."/>
            <person name="Bakkeren G."/>
            <person name="Khalil H.B."/>
            <person name="Panwar V."/>
            <person name="Joly D."/>
            <person name="Linning R."/>
            <person name="Sakthikumar S."/>
            <person name="Song X."/>
            <person name="Adiconis X."/>
            <person name="Fan L."/>
            <person name="Goldberg J.M."/>
            <person name="Levin J.Z."/>
            <person name="Young S."/>
            <person name="Zeng Q."/>
            <person name="Anikster Y."/>
            <person name="Bruce M."/>
            <person name="Wang M."/>
            <person name="Yin C."/>
            <person name="McCallum B."/>
            <person name="Szabo L.J."/>
            <person name="Hulbert S."/>
            <person name="Chen X."/>
            <person name="Fellers J.P."/>
        </authorList>
    </citation>
    <scope>NUCLEOTIDE SEQUENCE</scope>
    <source>
        <strain evidence="4">isolate 1-1 / race 1 (BBBD)</strain>
        <strain evidence="5">Isolate 1-1 / race 1 (BBBD)</strain>
    </source>
</reference>
<feature type="compositionally biased region" description="Polar residues" evidence="1">
    <location>
        <begin position="7"/>
        <end position="18"/>
    </location>
</feature>
<organism evidence="3">
    <name type="scientific">Puccinia triticina (isolate 1-1 / race 1 (BBBD))</name>
    <name type="common">Brown leaf rust fungus</name>
    <dbReference type="NCBI Taxonomy" id="630390"/>
    <lineage>
        <taxon>Eukaryota</taxon>
        <taxon>Fungi</taxon>
        <taxon>Dikarya</taxon>
        <taxon>Basidiomycota</taxon>
        <taxon>Pucciniomycotina</taxon>
        <taxon>Pucciniomycetes</taxon>
        <taxon>Pucciniales</taxon>
        <taxon>Pucciniaceae</taxon>
        <taxon>Puccinia</taxon>
    </lineage>
</organism>
<dbReference type="EMBL" id="ADAS02000098">
    <property type="protein sequence ID" value="OAV90596.1"/>
    <property type="molecule type" value="Genomic_DNA"/>
</dbReference>
<reference evidence="3" key="2">
    <citation type="submission" date="2016-05" db="EMBL/GenBank/DDBJ databases">
        <title>Comparative analysis highlights variable genome content of wheat rusts and divergence of the mating loci.</title>
        <authorList>
            <person name="Cuomo C.A."/>
            <person name="Bakkeren G."/>
            <person name="Szabo L."/>
            <person name="Khalil H."/>
            <person name="Joly D."/>
            <person name="Goldberg J."/>
            <person name="Young S."/>
            <person name="Zeng Q."/>
            <person name="Fellers J."/>
        </authorList>
    </citation>
    <scope>NUCLEOTIDE SEQUENCE [LARGE SCALE GENOMIC DNA]</scope>
    <source>
        <strain evidence="3">1-1 BBBD Race 1</strain>
    </source>
</reference>
<dbReference type="Pfam" id="PF00800">
    <property type="entry name" value="PDT"/>
    <property type="match status" value="1"/>
</dbReference>
<evidence type="ECO:0000313" key="5">
    <source>
        <dbReference type="Proteomes" id="UP000005240"/>
    </source>
</evidence>
<dbReference type="InterPro" id="IPR001086">
    <property type="entry name" value="Preph_deHydtase"/>
</dbReference>
<evidence type="ECO:0000313" key="3">
    <source>
        <dbReference type="EMBL" id="OAV90596.1"/>
    </source>
</evidence>
<dbReference type="EnsemblFungi" id="PTTG_05044-t43_1">
    <property type="protein sequence ID" value="PTTG_05044-t43_1-p1"/>
    <property type="gene ID" value="PTTG_05044"/>
</dbReference>
<dbReference type="OrthoDB" id="983542at2759"/>
<evidence type="ECO:0000313" key="4">
    <source>
        <dbReference type="EnsemblFungi" id="PTTG_05044-t43_1-p1"/>
    </source>
</evidence>
<dbReference type="AlphaFoldDB" id="A0A0C4EW54"/>